<dbReference type="InterPro" id="IPR029058">
    <property type="entry name" value="AB_hydrolase_fold"/>
</dbReference>
<dbReference type="InterPro" id="IPR050266">
    <property type="entry name" value="AB_hydrolase_sf"/>
</dbReference>
<dbReference type="PRINTS" id="PR00412">
    <property type="entry name" value="EPOXHYDRLASE"/>
</dbReference>
<proteinExistence type="predicted"/>
<dbReference type="PANTHER" id="PTHR43798:SF31">
    <property type="entry name" value="AB HYDROLASE SUPERFAMILY PROTEIN YCLE"/>
    <property type="match status" value="1"/>
</dbReference>
<dbReference type="InterPro" id="IPR000073">
    <property type="entry name" value="AB_hydrolase_1"/>
</dbReference>
<dbReference type="Proteomes" id="UP001500655">
    <property type="component" value="Unassembled WGS sequence"/>
</dbReference>
<gene>
    <name evidence="3" type="ORF">GCM10009681_50270</name>
</gene>
<dbReference type="Pfam" id="PF12697">
    <property type="entry name" value="Abhydrolase_6"/>
    <property type="match status" value="1"/>
</dbReference>
<sequence>MDATIPLADGGHLSVERHGPADARVAVVLLHGWTLDKRAWRPQIETLVGQGHRVIAYDLRGHGRSSRVQPGQATVAQLADDLAEVLTLELAPRQRAVLVGHSLGGMAILELGVRHPEVLATSVGGAVLVATSAEGSTHTDYGLAPQALVAAARRFELTGAALLARSGAWRPHRALSPGLLPFLRWLLFGATARRADVRLTLSSLSRTPLSSIGGFRPAVHLHRCLDTLPALRGMPVSVLVGTQDRLTPPRCAQTIADALPDAELTVLPDAGHMLSLERPAEVATAISRVATAAGRRRRPPTPRSGAVDTAARLV</sequence>
<dbReference type="InterPro" id="IPR000639">
    <property type="entry name" value="Epox_hydrolase-like"/>
</dbReference>
<comment type="caution">
    <text evidence="3">The sequence shown here is derived from an EMBL/GenBank/DDBJ whole genome shotgun (WGS) entry which is preliminary data.</text>
</comment>
<feature type="domain" description="AB hydrolase-1" evidence="2">
    <location>
        <begin position="27"/>
        <end position="284"/>
    </location>
</feature>
<keyword evidence="4" id="KW-1185">Reference proteome</keyword>
<dbReference type="EMBL" id="BAAALS010000033">
    <property type="protein sequence ID" value="GAA1772702.1"/>
    <property type="molecule type" value="Genomic_DNA"/>
</dbReference>
<organism evidence="3 4">
    <name type="scientific">Luedemannella helvata</name>
    <dbReference type="NCBI Taxonomy" id="349315"/>
    <lineage>
        <taxon>Bacteria</taxon>
        <taxon>Bacillati</taxon>
        <taxon>Actinomycetota</taxon>
        <taxon>Actinomycetes</taxon>
        <taxon>Micromonosporales</taxon>
        <taxon>Micromonosporaceae</taxon>
        <taxon>Luedemannella</taxon>
    </lineage>
</organism>
<keyword evidence="1 3" id="KW-0378">Hydrolase</keyword>
<reference evidence="4" key="1">
    <citation type="journal article" date="2019" name="Int. J. Syst. Evol. Microbiol.">
        <title>The Global Catalogue of Microorganisms (GCM) 10K type strain sequencing project: providing services to taxonomists for standard genome sequencing and annotation.</title>
        <authorList>
            <consortium name="The Broad Institute Genomics Platform"/>
            <consortium name="The Broad Institute Genome Sequencing Center for Infectious Disease"/>
            <person name="Wu L."/>
            <person name="Ma J."/>
        </authorList>
    </citation>
    <scope>NUCLEOTIDE SEQUENCE [LARGE SCALE GENOMIC DNA]</scope>
    <source>
        <strain evidence="4">JCM 13249</strain>
    </source>
</reference>
<dbReference type="RefSeq" id="WP_344087018.1">
    <property type="nucleotide sequence ID" value="NZ_BAAALS010000033.1"/>
</dbReference>
<name>A0ABP4X7X7_9ACTN</name>
<protein>
    <submittedName>
        <fullName evidence="3">Alpha/beta hydrolase</fullName>
    </submittedName>
</protein>
<dbReference type="PANTHER" id="PTHR43798">
    <property type="entry name" value="MONOACYLGLYCEROL LIPASE"/>
    <property type="match status" value="1"/>
</dbReference>
<accession>A0ABP4X7X7</accession>
<dbReference type="SUPFAM" id="SSF53474">
    <property type="entry name" value="alpha/beta-Hydrolases"/>
    <property type="match status" value="1"/>
</dbReference>
<evidence type="ECO:0000313" key="4">
    <source>
        <dbReference type="Proteomes" id="UP001500655"/>
    </source>
</evidence>
<dbReference type="PRINTS" id="PR00111">
    <property type="entry name" value="ABHYDROLASE"/>
</dbReference>
<evidence type="ECO:0000256" key="1">
    <source>
        <dbReference type="ARBA" id="ARBA00022801"/>
    </source>
</evidence>
<evidence type="ECO:0000313" key="3">
    <source>
        <dbReference type="EMBL" id="GAA1772702.1"/>
    </source>
</evidence>
<evidence type="ECO:0000259" key="2">
    <source>
        <dbReference type="Pfam" id="PF12697"/>
    </source>
</evidence>
<dbReference type="GO" id="GO:0016787">
    <property type="term" value="F:hydrolase activity"/>
    <property type="evidence" value="ECO:0007669"/>
    <property type="project" value="UniProtKB-KW"/>
</dbReference>
<dbReference type="Gene3D" id="3.40.50.1820">
    <property type="entry name" value="alpha/beta hydrolase"/>
    <property type="match status" value="1"/>
</dbReference>